<organism evidence="2 3">
    <name type="scientific">Laccaria amethystina LaAM-08-1</name>
    <dbReference type="NCBI Taxonomy" id="1095629"/>
    <lineage>
        <taxon>Eukaryota</taxon>
        <taxon>Fungi</taxon>
        <taxon>Dikarya</taxon>
        <taxon>Basidiomycota</taxon>
        <taxon>Agaricomycotina</taxon>
        <taxon>Agaricomycetes</taxon>
        <taxon>Agaricomycetidae</taxon>
        <taxon>Agaricales</taxon>
        <taxon>Agaricineae</taxon>
        <taxon>Hydnangiaceae</taxon>
        <taxon>Laccaria</taxon>
    </lineage>
</organism>
<feature type="region of interest" description="Disordered" evidence="1">
    <location>
        <begin position="329"/>
        <end position="431"/>
    </location>
</feature>
<accession>A0A0C9Y0T6</accession>
<feature type="compositionally biased region" description="Low complexity" evidence="1">
    <location>
        <begin position="449"/>
        <end position="461"/>
    </location>
</feature>
<feature type="region of interest" description="Disordered" evidence="1">
    <location>
        <begin position="444"/>
        <end position="464"/>
    </location>
</feature>
<feature type="compositionally biased region" description="Basic and acidic residues" evidence="1">
    <location>
        <begin position="331"/>
        <end position="346"/>
    </location>
</feature>
<feature type="region of interest" description="Disordered" evidence="1">
    <location>
        <begin position="245"/>
        <end position="277"/>
    </location>
</feature>
<gene>
    <name evidence="2" type="ORF">K443DRAFT_186912</name>
</gene>
<dbReference type="STRING" id="1095629.A0A0C9Y0T6"/>
<name>A0A0C9Y0T6_9AGAR</name>
<feature type="compositionally biased region" description="Low complexity" evidence="1">
    <location>
        <begin position="409"/>
        <end position="424"/>
    </location>
</feature>
<reference evidence="2 3" key="1">
    <citation type="submission" date="2014-04" db="EMBL/GenBank/DDBJ databases">
        <authorList>
            <consortium name="DOE Joint Genome Institute"/>
            <person name="Kuo A."/>
            <person name="Kohler A."/>
            <person name="Nagy L.G."/>
            <person name="Floudas D."/>
            <person name="Copeland A."/>
            <person name="Barry K.W."/>
            <person name="Cichocki N."/>
            <person name="Veneault-Fourrey C."/>
            <person name="LaButti K."/>
            <person name="Lindquist E.A."/>
            <person name="Lipzen A."/>
            <person name="Lundell T."/>
            <person name="Morin E."/>
            <person name="Murat C."/>
            <person name="Sun H."/>
            <person name="Tunlid A."/>
            <person name="Henrissat B."/>
            <person name="Grigoriev I.V."/>
            <person name="Hibbett D.S."/>
            <person name="Martin F."/>
            <person name="Nordberg H.P."/>
            <person name="Cantor M.N."/>
            <person name="Hua S.X."/>
        </authorList>
    </citation>
    <scope>NUCLEOTIDE SEQUENCE [LARGE SCALE GENOMIC DNA]</scope>
    <source>
        <strain evidence="2 3">LaAM-08-1</strain>
    </source>
</reference>
<feature type="compositionally biased region" description="Basic and acidic residues" evidence="1">
    <location>
        <begin position="361"/>
        <end position="375"/>
    </location>
</feature>
<dbReference type="HOGENOM" id="CLU_392859_0_0_1"/>
<dbReference type="AlphaFoldDB" id="A0A0C9Y0T6"/>
<evidence type="ECO:0000256" key="1">
    <source>
        <dbReference type="SAM" id="MobiDB-lite"/>
    </source>
</evidence>
<reference evidence="3" key="2">
    <citation type="submission" date="2015-01" db="EMBL/GenBank/DDBJ databases">
        <title>Evolutionary Origins and Diversification of the Mycorrhizal Mutualists.</title>
        <authorList>
            <consortium name="DOE Joint Genome Institute"/>
            <consortium name="Mycorrhizal Genomics Consortium"/>
            <person name="Kohler A."/>
            <person name="Kuo A."/>
            <person name="Nagy L.G."/>
            <person name="Floudas D."/>
            <person name="Copeland A."/>
            <person name="Barry K.W."/>
            <person name="Cichocki N."/>
            <person name="Veneault-Fourrey C."/>
            <person name="LaButti K."/>
            <person name="Lindquist E.A."/>
            <person name="Lipzen A."/>
            <person name="Lundell T."/>
            <person name="Morin E."/>
            <person name="Murat C."/>
            <person name="Riley R."/>
            <person name="Ohm R."/>
            <person name="Sun H."/>
            <person name="Tunlid A."/>
            <person name="Henrissat B."/>
            <person name="Grigoriev I.V."/>
            <person name="Hibbett D.S."/>
            <person name="Martin F."/>
        </authorList>
    </citation>
    <scope>NUCLEOTIDE SEQUENCE [LARGE SCALE GENOMIC DNA]</scope>
    <source>
        <strain evidence="3">LaAM-08-1</strain>
    </source>
</reference>
<dbReference type="OrthoDB" id="3266894at2759"/>
<evidence type="ECO:0000313" key="3">
    <source>
        <dbReference type="Proteomes" id="UP000054477"/>
    </source>
</evidence>
<feature type="compositionally biased region" description="Polar residues" evidence="1">
    <location>
        <begin position="389"/>
        <end position="398"/>
    </location>
</feature>
<sequence length="632" mass="67150">MNAARPRHSVLALFDPLLAVSDPTTPPRNISSPDSDKENVNTLTAFFNRTYNSSHPQPPQLKNRLIDVGNATLDDFSINASLIEEDGPEAHLIHDSDDDENDTLTFRHMTEAATPKCRSRPTHSATSSPSPSAPRTPLADLPLERDATPLARSKVYRRPVVPHLSNLSQVQPITAQELSSESVVKPASPIASQTSGSLIPPIYITHDDLPNSSSESLSSSVCTLNLATPTGTLLTDTSLPVVVSPPPSNSIQDILPVPSLDRSKLRPNPPPSVNSNRYSVDLQSSFQLQLESADATFDLLNDKISFLGSKNDMDSFFDVLEGEGSFDMSAEQEKMESALKSMKNEETDGAPPKIMTSDEDLVARKPTSQERRRFDSLVPAKRASLSKALPTTNLSGQQDLEKPSPVAVPTKSLKPPLLSTPSSKCHLPRVPPPAVPALKIVKRAKMSGHSKSNSASSTSSSEGPTFACTGVDLVSARAIPPVSTTGPLPVSRGVSPNFARLGSRNTTLRAPTSKNNTAPSAPSVPAVSALVVSGARRVLISDGPSLQPQPRSRIAANSIQSKGGPFRQQPAPVSNILTKPLAVGSLKRPAKYGSSVGIISNLPKPVSRSGTLKLPTTNVRNGGGSLPARRVI</sequence>
<keyword evidence="3" id="KW-1185">Reference proteome</keyword>
<evidence type="ECO:0000313" key="2">
    <source>
        <dbReference type="EMBL" id="KIK07484.1"/>
    </source>
</evidence>
<dbReference type="Proteomes" id="UP000054477">
    <property type="component" value="Unassembled WGS sequence"/>
</dbReference>
<proteinExistence type="predicted"/>
<feature type="region of interest" description="Disordered" evidence="1">
    <location>
        <begin position="111"/>
        <end position="144"/>
    </location>
</feature>
<dbReference type="EMBL" id="KN838547">
    <property type="protein sequence ID" value="KIK07484.1"/>
    <property type="molecule type" value="Genomic_DNA"/>
</dbReference>
<protein>
    <submittedName>
        <fullName evidence="2">Uncharacterized protein</fullName>
    </submittedName>
</protein>
<feature type="compositionally biased region" description="Low complexity" evidence="1">
    <location>
        <begin position="122"/>
        <end position="139"/>
    </location>
</feature>